<evidence type="ECO:0000256" key="2">
    <source>
        <dbReference type="ARBA" id="ARBA00023125"/>
    </source>
</evidence>
<organism evidence="5 6">
    <name type="scientific">Actinocatenispora thailandica</name>
    <dbReference type="NCBI Taxonomy" id="227318"/>
    <lineage>
        <taxon>Bacteria</taxon>
        <taxon>Bacillati</taxon>
        <taxon>Actinomycetota</taxon>
        <taxon>Actinomycetes</taxon>
        <taxon>Micromonosporales</taxon>
        <taxon>Micromonosporaceae</taxon>
        <taxon>Actinocatenispora</taxon>
    </lineage>
</organism>
<sequence>MRMGGHLRRTARAPRWRIATYARPGVAMAGYGDEANEYGDIALVPHPALTLLFDLGERPFVVEDAGGARQRERVVAGLAPVRARGRGLAGRSECLQLRLSPLLGYPLLGAAADLRGAVVALDDLWGREAVRIQERLRAAGTWPDRFAIVAAALERRHRDAVRTVEPEVAHCWRRLTATGGRVRVDRLAAEVGWSRTRLWSRFGAQVGITPKRAGQLIRFDRAVHRLAAGHPAASAAIDCGYVDQSHLHRDVASFAGATPTEVAASPFLALDHVAWPTRYR</sequence>
<protein>
    <submittedName>
        <fullName evidence="5">AraC family transcriptional regulator</fullName>
    </submittedName>
</protein>
<evidence type="ECO:0000256" key="1">
    <source>
        <dbReference type="ARBA" id="ARBA00023015"/>
    </source>
</evidence>
<accession>A0A7R7DQS4</accession>
<dbReference type="PANTHER" id="PTHR46796">
    <property type="entry name" value="HTH-TYPE TRANSCRIPTIONAL ACTIVATOR RHAS-RELATED"/>
    <property type="match status" value="1"/>
</dbReference>
<evidence type="ECO:0000313" key="5">
    <source>
        <dbReference type="EMBL" id="BCJ36042.1"/>
    </source>
</evidence>
<proteinExistence type="predicted"/>
<feature type="domain" description="HTH araC/xylS-type" evidence="4">
    <location>
        <begin position="158"/>
        <end position="265"/>
    </location>
</feature>
<evidence type="ECO:0000313" key="6">
    <source>
        <dbReference type="Proteomes" id="UP000611640"/>
    </source>
</evidence>
<dbReference type="Pfam" id="PF12833">
    <property type="entry name" value="HTH_18"/>
    <property type="match status" value="1"/>
</dbReference>
<dbReference type="PROSITE" id="PS01124">
    <property type="entry name" value="HTH_ARAC_FAMILY_2"/>
    <property type="match status" value="1"/>
</dbReference>
<dbReference type="GO" id="GO:0003700">
    <property type="term" value="F:DNA-binding transcription factor activity"/>
    <property type="evidence" value="ECO:0007669"/>
    <property type="project" value="InterPro"/>
</dbReference>
<evidence type="ECO:0000259" key="4">
    <source>
        <dbReference type="PROSITE" id="PS01124"/>
    </source>
</evidence>
<dbReference type="Proteomes" id="UP000611640">
    <property type="component" value="Chromosome"/>
</dbReference>
<keyword evidence="1" id="KW-0805">Transcription regulation</keyword>
<keyword evidence="3" id="KW-0804">Transcription</keyword>
<evidence type="ECO:0000256" key="3">
    <source>
        <dbReference type="ARBA" id="ARBA00023163"/>
    </source>
</evidence>
<reference evidence="5 6" key="1">
    <citation type="submission" date="2020-08" db="EMBL/GenBank/DDBJ databases">
        <title>Whole genome shotgun sequence of Actinocatenispora thailandica NBRC 105041.</title>
        <authorList>
            <person name="Komaki H."/>
            <person name="Tamura T."/>
        </authorList>
    </citation>
    <scope>NUCLEOTIDE SEQUENCE [LARGE SCALE GENOMIC DNA]</scope>
    <source>
        <strain evidence="5 6">NBRC 105041</strain>
    </source>
</reference>
<gene>
    <name evidence="5" type="ORF">Athai_35450</name>
</gene>
<name>A0A7R7DQS4_9ACTN</name>
<dbReference type="Gene3D" id="1.10.10.60">
    <property type="entry name" value="Homeodomain-like"/>
    <property type="match status" value="1"/>
</dbReference>
<dbReference type="KEGG" id="atl:Athai_35450"/>
<keyword evidence="2" id="KW-0238">DNA-binding</keyword>
<dbReference type="PANTHER" id="PTHR46796:SF15">
    <property type="entry name" value="BLL1074 PROTEIN"/>
    <property type="match status" value="1"/>
</dbReference>
<keyword evidence="6" id="KW-1185">Reference proteome</keyword>
<dbReference type="SMART" id="SM00342">
    <property type="entry name" value="HTH_ARAC"/>
    <property type="match status" value="1"/>
</dbReference>
<dbReference type="InterPro" id="IPR050204">
    <property type="entry name" value="AraC_XylS_family_regulators"/>
</dbReference>
<dbReference type="InterPro" id="IPR018060">
    <property type="entry name" value="HTH_AraC"/>
</dbReference>
<dbReference type="EMBL" id="AP023355">
    <property type="protein sequence ID" value="BCJ36042.1"/>
    <property type="molecule type" value="Genomic_DNA"/>
</dbReference>
<dbReference type="GO" id="GO:0043565">
    <property type="term" value="F:sequence-specific DNA binding"/>
    <property type="evidence" value="ECO:0007669"/>
    <property type="project" value="InterPro"/>
</dbReference>
<dbReference type="AlphaFoldDB" id="A0A7R7DQS4"/>